<dbReference type="InterPro" id="IPR000835">
    <property type="entry name" value="HTH_MarR-typ"/>
</dbReference>
<evidence type="ECO:0000313" key="3">
    <source>
        <dbReference type="Proteomes" id="UP001596391"/>
    </source>
</evidence>
<dbReference type="Proteomes" id="UP001596391">
    <property type="component" value="Unassembled WGS sequence"/>
</dbReference>
<dbReference type="InterPro" id="IPR036390">
    <property type="entry name" value="WH_DNA-bd_sf"/>
</dbReference>
<dbReference type="SUPFAM" id="SSF46785">
    <property type="entry name" value="Winged helix' DNA-binding domain"/>
    <property type="match status" value="1"/>
</dbReference>
<dbReference type="RefSeq" id="WP_263370964.1">
    <property type="nucleotide sequence ID" value="NZ_JAGSYD010000002.1"/>
</dbReference>
<evidence type="ECO:0000313" key="2">
    <source>
        <dbReference type="EMBL" id="MFC6647111.1"/>
    </source>
</evidence>
<dbReference type="Pfam" id="PF12802">
    <property type="entry name" value="MarR_2"/>
    <property type="match status" value="1"/>
</dbReference>
<dbReference type="Gene3D" id="1.10.10.10">
    <property type="entry name" value="Winged helix-like DNA-binding domain superfamily/Winged helix DNA-binding domain"/>
    <property type="match status" value="1"/>
</dbReference>
<dbReference type="InterPro" id="IPR036388">
    <property type="entry name" value="WH-like_DNA-bd_sf"/>
</dbReference>
<organism evidence="2 3">
    <name type="scientific">Granulicella cerasi</name>
    <dbReference type="NCBI Taxonomy" id="741063"/>
    <lineage>
        <taxon>Bacteria</taxon>
        <taxon>Pseudomonadati</taxon>
        <taxon>Acidobacteriota</taxon>
        <taxon>Terriglobia</taxon>
        <taxon>Terriglobales</taxon>
        <taxon>Acidobacteriaceae</taxon>
        <taxon>Granulicella</taxon>
    </lineage>
</organism>
<dbReference type="SMART" id="SM00347">
    <property type="entry name" value="HTH_MARR"/>
    <property type="match status" value="1"/>
</dbReference>
<name>A0ABW1ZEH1_9BACT</name>
<keyword evidence="3" id="KW-1185">Reference proteome</keyword>
<sequence>MELLSLQDSENEVTKLILSIFRVNGALLVAGDRLTASIGLTSARWQVLGAVAKAADPLTVAAIGKSMGLTRQNVRIIVRELEAAGMVRLADNPAHQRASLVRLTPKGKRANASARDLQGPFTDALSKDLDPSRIANCVDLLHTLYARLKSHNEES</sequence>
<proteinExistence type="predicted"/>
<evidence type="ECO:0000259" key="1">
    <source>
        <dbReference type="PROSITE" id="PS50995"/>
    </source>
</evidence>
<comment type="caution">
    <text evidence="2">The sequence shown here is derived from an EMBL/GenBank/DDBJ whole genome shotgun (WGS) entry which is preliminary data.</text>
</comment>
<protein>
    <submittedName>
        <fullName evidence="2">MarR family winged helix-turn-helix transcriptional regulator</fullName>
    </submittedName>
</protein>
<dbReference type="EMBL" id="JBHSWI010000001">
    <property type="protein sequence ID" value="MFC6647111.1"/>
    <property type="molecule type" value="Genomic_DNA"/>
</dbReference>
<accession>A0ABW1ZEH1</accession>
<feature type="domain" description="HTH marR-type" evidence="1">
    <location>
        <begin position="10"/>
        <end position="146"/>
    </location>
</feature>
<dbReference type="PANTHER" id="PTHR33164:SF43">
    <property type="entry name" value="HTH-TYPE TRANSCRIPTIONAL REPRESSOR YETL"/>
    <property type="match status" value="1"/>
</dbReference>
<reference evidence="3" key="1">
    <citation type="journal article" date="2019" name="Int. J. Syst. Evol. Microbiol.">
        <title>The Global Catalogue of Microorganisms (GCM) 10K type strain sequencing project: providing services to taxonomists for standard genome sequencing and annotation.</title>
        <authorList>
            <consortium name="The Broad Institute Genomics Platform"/>
            <consortium name="The Broad Institute Genome Sequencing Center for Infectious Disease"/>
            <person name="Wu L."/>
            <person name="Ma J."/>
        </authorList>
    </citation>
    <scope>NUCLEOTIDE SEQUENCE [LARGE SCALE GENOMIC DNA]</scope>
    <source>
        <strain evidence="3">CGMCC 1.16026</strain>
    </source>
</reference>
<gene>
    <name evidence="2" type="ORF">ACFQBQ_16325</name>
</gene>
<dbReference type="InterPro" id="IPR039422">
    <property type="entry name" value="MarR/SlyA-like"/>
</dbReference>
<dbReference type="PROSITE" id="PS50995">
    <property type="entry name" value="HTH_MARR_2"/>
    <property type="match status" value="1"/>
</dbReference>
<dbReference type="PANTHER" id="PTHR33164">
    <property type="entry name" value="TRANSCRIPTIONAL REGULATOR, MARR FAMILY"/>
    <property type="match status" value="1"/>
</dbReference>